<feature type="transmembrane region" description="Helical" evidence="12">
    <location>
        <begin position="126"/>
        <end position="154"/>
    </location>
</feature>
<dbReference type="NCBIfam" id="TIGR00813">
    <property type="entry name" value="sss"/>
    <property type="match status" value="1"/>
</dbReference>
<feature type="transmembrane region" description="Helical" evidence="12">
    <location>
        <begin position="53"/>
        <end position="78"/>
    </location>
</feature>
<comment type="subcellular location">
    <subcellularLocation>
        <location evidence="1">Cell membrane</location>
        <topology evidence="1">Multi-pass membrane protein</topology>
    </subcellularLocation>
</comment>
<accession>A0A6B0VEL7</accession>
<dbReference type="AlphaFoldDB" id="A0A6B0VEL7"/>
<sequence>MSTMEAHVHLADYLVFGGLMTLNLVIGLYFALSGRCYRMGTDEAFLAGRDIGVNPLAMSVLASLLSATSVIGLTAHFYTYGLHMLWASVTVLTLVPLIRNVIVPLIHELKVTSVFEYLRMRFGNKVGITACSLYFILNQVQGAVSIFAAGVAIATSFHVPLIWSSVAIGLTGTFYTALGGLRGVVWTDTLQGILILVCPLTILIKIAYDATFQEGLNLRPITDINLKPYLFEASFDLTNDENVWANLIGLIAGHTYRMGMDQMVIQRYAAARSVADAQRTVLISTLLLVTSFFFLGSVAMALVFWYRDCDPLLSGAIRKIEQLVPYYVDTRLSGFPGFSGFFLTGVVSATLSTVSSVINSLAATCYVDILTPYIHFNERYANITTKALAFAFGGLMTILAVLVPYLGSAVRIIMVMHSSASGPFIGLYLLALAFPWVNAKGAAVSVIITMALQLWAVLGKLLVGVHPPRMPVTLDNCPGNFTFIAANVTHAWLAQEERKTDIFPLYRLSAYWSGVLTAVLTVVIGLVVSAATGGRRHASSQLRFTSDVFIRLWKKLDLLQDSDLEPEVAKEKDDSLELYDLTKAGNSVSL</sequence>
<evidence type="ECO:0000313" key="13">
    <source>
        <dbReference type="EMBL" id="MXV00187.1"/>
    </source>
</evidence>
<feature type="transmembrane region" description="Helical" evidence="12">
    <location>
        <begin position="190"/>
        <end position="208"/>
    </location>
</feature>
<evidence type="ECO:0000256" key="7">
    <source>
        <dbReference type="ARBA" id="ARBA00023053"/>
    </source>
</evidence>
<feature type="transmembrane region" description="Helical" evidence="12">
    <location>
        <begin position="160"/>
        <end position="178"/>
    </location>
</feature>
<dbReference type="InterPro" id="IPR001734">
    <property type="entry name" value="Na/solute_symporter"/>
</dbReference>
<dbReference type="Gene3D" id="1.20.1730.10">
    <property type="entry name" value="Sodium/glucose cotransporter"/>
    <property type="match status" value="1"/>
</dbReference>
<dbReference type="GO" id="GO:0015293">
    <property type="term" value="F:symporter activity"/>
    <property type="evidence" value="ECO:0007669"/>
    <property type="project" value="TreeGrafter"/>
</dbReference>
<feature type="transmembrane region" description="Helical" evidence="12">
    <location>
        <begin position="243"/>
        <end position="260"/>
    </location>
</feature>
<keyword evidence="8" id="KW-0406">Ion transport</keyword>
<evidence type="ECO:0000256" key="1">
    <source>
        <dbReference type="ARBA" id="ARBA00004651"/>
    </source>
</evidence>
<dbReference type="PANTHER" id="PTHR42985:SF40">
    <property type="entry name" value="LD47995P-RELATED"/>
    <property type="match status" value="1"/>
</dbReference>
<protein>
    <submittedName>
        <fullName evidence="13">Putative sodium/solute symporter</fullName>
    </submittedName>
</protein>
<keyword evidence="4" id="KW-1003">Cell membrane</keyword>
<dbReference type="PANTHER" id="PTHR42985">
    <property type="entry name" value="SODIUM-COUPLED MONOCARBOXYLATE TRANSPORTER"/>
    <property type="match status" value="1"/>
</dbReference>
<dbReference type="InterPro" id="IPR051163">
    <property type="entry name" value="Sodium:Solute_Symporter_SSF"/>
</dbReference>
<feature type="transmembrane region" description="Helical" evidence="12">
    <location>
        <begin position="387"/>
        <end position="406"/>
    </location>
</feature>
<keyword evidence="7" id="KW-0915">Sodium</keyword>
<evidence type="ECO:0000256" key="4">
    <source>
        <dbReference type="ARBA" id="ARBA00022475"/>
    </source>
</evidence>
<evidence type="ECO:0000256" key="3">
    <source>
        <dbReference type="ARBA" id="ARBA00022448"/>
    </source>
</evidence>
<dbReference type="GO" id="GO:0006814">
    <property type="term" value="P:sodium ion transport"/>
    <property type="evidence" value="ECO:0007669"/>
    <property type="project" value="UniProtKB-KW"/>
</dbReference>
<evidence type="ECO:0000256" key="2">
    <source>
        <dbReference type="ARBA" id="ARBA00006434"/>
    </source>
</evidence>
<evidence type="ECO:0000256" key="10">
    <source>
        <dbReference type="ARBA" id="ARBA00023201"/>
    </source>
</evidence>
<keyword evidence="10" id="KW-0739">Sodium transport</keyword>
<comment type="similarity">
    <text evidence="2 11">Belongs to the sodium:solute symporter (SSF) (TC 2.A.21) family.</text>
</comment>
<dbReference type="InterPro" id="IPR038377">
    <property type="entry name" value="Na/Glc_symporter_sf"/>
</dbReference>
<feature type="transmembrane region" description="Helical" evidence="12">
    <location>
        <begin position="510"/>
        <end position="533"/>
    </location>
</feature>
<name>A0A6B0VEL7_IXORI</name>
<dbReference type="GO" id="GO:0005886">
    <property type="term" value="C:plasma membrane"/>
    <property type="evidence" value="ECO:0007669"/>
    <property type="project" value="UniProtKB-SubCell"/>
</dbReference>
<proteinExistence type="inferred from homology"/>
<evidence type="ECO:0000256" key="8">
    <source>
        <dbReference type="ARBA" id="ARBA00023065"/>
    </source>
</evidence>
<dbReference type="Pfam" id="PF00474">
    <property type="entry name" value="SSF"/>
    <property type="match status" value="1"/>
</dbReference>
<dbReference type="PROSITE" id="PS50283">
    <property type="entry name" value="NA_SOLUT_SYMP_3"/>
    <property type="match status" value="1"/>
</dbReference>
<feature type="transmembrane region" description="Helical" evidence="12">
    <location>
        <begin position="281"/>
        <end position="306"/>
    </location>
</feature>
<keyword evidence="3" id="KW-0813">Transport</keyword>
<dbReference type="EMBL" id="GIFC01018103">
    <property type="protein sequence ID" value="MXV00187.1"/>
    <property type="molecule type" value="Transcribed_RNA"/>
</dbReference>
<feature type="transmembrane region" description="Helical" evidence="12">
    <location>
        <begin position="84"/>
        <end position="106"/>
    </location>
</feature>
<evidence type="ECO:0000256" key="6">
    <source>
        <dbReference type="ARBA" id="ARBA00022989"/>
    </source>
</evidence>
<evidence type="ECO:0000256" key="12">
    <source>
        <dbReference type="SAM" id="Phobius"/>
    </source>
</evidence>
<feature type="transmembrane region" description="Helical" evidence="12">
    <location>
        <begin position="341"/>
        <end position="367"/>
    </location>
</feature>
<evidence type="ECO:0000256" key="5">
    <source>
        <dbReference type="ARBA" id="ARBA00022692"/>
    </source>
</evidence>
<organism evidence="13">
    <name type="scientific">Ixodes ricinus</name>
    <name type="common">Common tick</name>
    <name type="synonym">Acarus ricinus</name>
    <dbReference type="NCBI Taxonomy" id="34613"/>
    <lineage>
        <taxon>Eukaryota</taxon>
        <taxon>Metazoa</taxon>
        <taxon>Ecdysozoa</taxon>
        <taxon>Arthropoda</taxon>
        <taxon>Chelicerata</taxon>
        <taxon>Arachnida</taxon>
        <taxon>Acari</taxon>
        <taxon>Parasitiformes</taxon>
        <taxon>Ixodida</taxon>
        <taxon>Ixodoidea</taxon>
        <taxon>Ixodidae</taxon>
        <taxon>Ixodinae</taxon>
        <taxon>Ixodes</taxon>
    </lineage>
</organism>
<keyword evidence="6 12" id="KW-1133">Transmembrane helix</keyword>
<evidence type="ECO:0000256" key="9">
    <source>
        <dbReference type="ARBA" id="ARBA00023136"/>
    </source>
</evidence>
<reference evidence="13" key="1">
    <citation type="submission" date="2019-12" db="EMBL/GenBank/DDBJ databases">
        <title>An insight into the sialome of adult female Ixodes ricinus ticks feeding for 6 days.</title>
        <authorList>
            <person name="Perner J."/>
            <person name="Ribeiro J.M.C."/>
        </authorList>
    </citation>
    <scope>NUCLEOTIDE SEQUENCE</scope>
    <source>
        <strain evidence="13">Semi-engorged</strain>
        <tissue evidence="13">Salivary glands</tissue>
    </source>
</reference>
<feature type="transmembrane region" description="Helical" evidence="12">
    <location>
        <begin position="412"/>
        <end position="434"/>
    </location>
</feature>
<feature type="transmembrane region" description="Helical" evidence="12">
    <location>
        <begin position="441"/>
        <end position="463"/>
    </location>
</feature>
<feature type="transmembrane region" description="Helical" evidence="12">
    <location>
        <begin position="13"/>
        <end position="32"/>
    </location>
</feature>
<evidence type="ECO:0000256" key="11">
    <source>
        <dbReference type="RuleBase" id="RU362091"/>
    </source>
</evidence>
<keyword evidence="9 12" id="KW-0472">Membrane</keyword>
<keyword evidence="5 12" id="KW-0812">Transmembrane</keyword>